<dbReference type="Gene3D" id="3.40.50.620">
    <property type="entry name" value="HUPs"/>
    <property type="match status" value="1"/>
</dbReference>
<accession>A0A832LVS9</accession>
<dbReference type="InterPro" id="IPR014729">
    <property type="entry name" value="Rossmann-like_a/b/a_fold"/>
</dbReference>
<sequence length="405" mass="45273">MGSPIKLVLAQMEIEPNLEKNLDKILEILQKAEGEVYLFPELSLTGYQDLSKLAPSQIKEALEEIQAKAGQKIILMGAPHPQNPYTNGYFSISAKGIELLAEKQLLFPGLDDKIGLHIGFRRGCIQLREGIRLGIILCFELRSPELARSFIAEGALGLVVPAQWPAVRIEHFISLLKARAIENQHYVLGINAVGRIDDLILGGRSRIYAPSGEEIISLGEREEIAQISLHFESKILPYPLKTPYTGKGKLKSLEQLLEITARRRSLGQIMVFTNGCFDILHAGHVDYLAQARAQGDFLVVGLNSDLSVRKIKGEERPINPQELRIKVLSSLDSVDYIVLFDEETPEELIKALRPDILVKGADWEEEKIVGANFVKSYGGKVIRIPFTYEISTSKIWQKLVKERST</sequence>
<dbReference type="AlphaFoldDB" id="A0A832LVS9"/>
<dbReference type="SUPFAM" id="SSF52374">
    <property type="entry name" value="Nucleotidylyl transferase"/>
    <property type="match status" value="1"/>
</dbReference>
<dbReference type="InterPro" id="IPR004821">
    <property type="entry name" value="Cyt_trans-like"/>
</dbReference>
<dbReference type="GO" id="GO:0016773">
    <property type="term" value="F:phosphotransferase activity, alcohol group as acceptor"/>
    <property type="evidence" value="ECO:0007669"/>
    <property type="project" value="InterPro"/>
</dbReference>
<evidence type="ECO:0000256" key="6">
    <source>
        <dbReference type="ARBA" id="ARBA00023277"/>
    </source>
</evidence>
<evidence type="ECO:0000256" key="2">
    <source>
        <dbReference type="ARBA" id="ARBA00022679"/>
    </source>
</evidence>
<evidence type="ECO:0000256" key="3">
    <source>
        <dbReference type="ARBA" id="ARBA00022695"/>
    </source>
</evidence>
<keyword evidence="5" id="KW-0067">ATP-binding</keyword>
<reference evidence="9" key="1">
    <citation type="journal article" date="2020" name="mSystems">
        <title>Genome- and Community-Level Interaction Insights into Carbon Utilization and Element Cycling Functions of Hydrothermarchaeota in Hydrothermal Sediment.</title>
        <authorList>
            <person name="Zhou Z."/>
            <person name="Liu Y."/>
            <person name="Xu W."/>
            <person name="Pan J."/>
            <person name="Luo Z.H."/>
            <person name="Li M."/>
        </authorList>
    </citation>
    <scope>NUCLEOTIDE SEQUENCE [LARGE SCALE GENOMIC DNA]</scope>
    <source>
        <strain evidence="9">SpSt-605</strain>
    </source>
</reference>
<keyword evidence="2 9" id="KW-0808">Transferase</keyword>
<dbReference type="Pfam" id="PF01467">
    <property type="entry name" value="CTP_transf_like"/>
    <property type="match status" value="1"/>
</dbReference>
<name>A0A832LVS9_9BACT</name>
<dbReference type="Gene3D" id="3.60.110.10">
    <property type="entry name" value="Carbon-nitrogen hydrolase"/>
    <property type="match status" value="1"/>
</dbReference>
<evidence type="ECO:0000259" key="8">
    <source>
        <dbReference type="PROSITE" id="PS50263"/>
    </source>
</evidence>
<gene>
    <name evidence="9" type="primary">rfaE2</name>
    <name evidence="9" type="ORF">ENT73_01015</name>
</gene>
<evidence type="ECO:0000256" key="4">
    <source>
        <dbReference type="ARBA" id="ARBA00022741"/>
    </source>
</evidence>
<evidence type="ECO:0000256" key="5">
    <source>
        <dbReference type="ARBA" id="ARBA00022840"/>
    </source>
</evidence>
<dbReference type="NCBIfam" id="TIGR02199">
    <property type="entry name" value="rfaE_dom_II"/>
    <property type="match status" value="1"/>
</dbReference>
<dbReference type="GO" id="GO:0005524">
    <property type="term" value="F:ATP binding"/>
    <property type="evidence" value="ECO:0007669"/>
    <property type="project" value="UniProtKB-KW"/>
</dbReference>
<evidence type="ECO:0000256" key="7">
    <source>
        <dbReference type="ARBA" id="ARBA00047428"/>
    </source>
</evidence>
<evidence type="ECO:0000256" key="1">
    <source>
        <dbReference type="ARBA" id="ARBA00012519"/>
    </source>
</evidence>
<dbReference type="NCBIfam" id="TIGR00125">
    <property type="entry name" value="cyt_tran_rel"/>
    <property type="match status" value="1"/>
</dbReference>
<dbReference type="PROSITE" id="PS50263">
    <property type="entry name" value="CN_HYDROLASE"/>
    <property type="match status" value="1"/>
</dbReference>
<evidence type="ECO:0000313" key="9">
    <source>
        <dbReference type="EMBL" id="HGV54654.1"/>
    </source>
</evidence>
<keyword evidence="4" id="KW-0547">Nucleotide-binding</keyword>
<dbReference type="InterPro" id="IPR050385">
    <property type="entry name" value="Archaeal_FAD_synthase"/>
</dbReference>
<protein>
    <recommendedName>
        <fullName evidence="1">D-glycero-beta-D-manno-heptose 1-phosphate adenylyltransferase</fullName>
        <ecNumber evidence="1">2.7.7.70</ecNumber>
    </recommendedName>
</protein>
<dbReference type="InterPro" id="IPR003010">
    <property type="entry name" value="C-N_Hydrolase"/>
</dbReference>
<comment type="catalytic activity">
    <reaction evidence="7">
        <text>D-glycero-beta-D-manno-heptose 1-phosphate + ATP + H(+) = ADP-D-glycero-beta-D-manno-heptose + diphosphate</text>
        <dbReference type="Rhea" id="RHEA:27465"/>
        <dbReference type="ChEBI" id="CHEBI:15378"/>
        <dbReference type="ChEBI" id="CHEBI:30616"/>
        <dbReference type="ChEBI" id="CHEBI:33019"/>
        <dbReference type="ChEBI" id="CHEBI:59967"/>
        <dbReference type="ChEBI" id="CHEBI:61593"/>
        <dbReference type="EC" id="2.7.7.70"/>
    </reaction>
</comment>
<dbReference type="InterPro" id="IPR011914">
    <property type="entry name" value="RfaE_dom_II"/>
</dbReference>
<proteinExistence type="predicted"/>
<feature type="domain" description="CN hydrolase" evidence="8">
    <location>
        <begin position="5"/>
        <end position="242"/>
    </location>
</feature>
<keyword evidence="6" id="KW-0119">Carbohydrate metabolism</keyword>
<dbReference type="Pfam" id="PF00795">
    <property type="entry name" value="CN_hydrolase"/>
    <property type="match status" value="1"/>
</dbReference>
<dbReference type="EC" id="2.7.7.70" evidence="1"/>
<dbReference type="SUPFAM" id="SSF56317">
    <property type="entry name" value="Carbon-nitrogen hydrolase"/>
    <property type="match status" value="1"/>
</dbReference>
<dbReference type="GO" id="GO:0005975">
    <property type="term" value="P:carbohydrate metabolic process"/>
    <property type="evidence" value="ECO:0007669"/>
    <property type="project" value="InterPro"/>
</dbReference>
<dbReference type="EMBL" id="DSZU01000018">
    <property type="protein sequence ID" value="HGV54654.1"/>
    <property type="molecule type" value="Genomic_DNA"/>
</dbReference>
<dbReference type="InterPro" id="IPR036526">
    <property type="entry name" value="C-N_Hydrolase_sf"/>
</dbReference>
<keyword evidence="3 9" id="KW-0548">Nucleotidyltransferase</keyword>
<organism evidence="9">
    <name type="scientific">Caldimicrobium thiodismutans</name>
    <dbReference type="NCBI Taxonomy" id="1653476"/>
    <lineage>
        <taxon>Bacteria</taxon>
        <taxon>Pseudomonadati</taxon>
        <taxon>Thermodesulfobacteriota</taxon>
        <taxon>Thermodesulfobacteria</taxon>
        <taxon>Thermodesulfobacteriales</taxon>
        <taxon>Thermodesulfobacteriaceae</taxon>
        <taxon>Caldimicrobium</taxon>
    </lineage>
</organism>
<dbReference type="GO" id="GO:0016779">
    <property type="term" value="F:nucleotidyltransferase activity"/>
    <property type="evidence" value="ECO:0007669"/>
    <property type="project" value="UniProtKB-KW"/>
</dbReference>
<dbReference type="PANTHER" id="PTHR43793">
    <property type="entry name" value="FAD SYNTHASE"/>
    <property type="match status" value="1"/>
</dbReference>
<comment type="caution">
    <text evidence="9">The sequence shown here is derived from an EMBL/GenBank/DDBJ whole genome shotgun (WGS) entry which is preliminary data.</text>
</comment>
<dbReference type="PANTHER" id="PTHR43793:SF2">
    <property type="entry name" value="BIFUNCTIONAL PROTEIN HLDE"/>
    <property type="match status" value="1"/>
</dbReference>